<sequence length="379" mass="45095">MALFARRFSTSFLILLTFSMLYQIMVTASKDTHFYNFGNVNTTTDNSIKDTLQPHQIAIVTVIDGAVEYMYKQAIETVKCYSWHHNYTLAILNTQELPEFTYNCNQPEFFFRRHCIVANYAQRYKNEIKYIIIIDADIIVVNPVHRIENYLPKGEEDILFSDRTHNSEIMAGSYIIKNTLYTRSFLKFFADYQYKKPIGNTFGDNAALHPVFAEFIGIVEHRNKYLRCMEIYSTHKSGIEPYMLFVSCMRYILNLIDETPNDINYHTYEGGKIKIVRKLSKKRWSRDSWLTDYKFCDDELFHHDFKEKEIELRKIFLKKKFLSDEKICKSSDFLKLWDYEESFRMDCKAIDEKVKVEVDRVHDKYMKYIEESNVTKIEG</sequence>
<keyword evidence="2" id="KW-1185">Reference proteome</keyword>
<dbReference type="Gene3D" id="3.90.550.10">
    <property type="entry name" value="Spore Coat Polysaccharide Biosynthesis Protein SpsA, Chain A"/>
    <property type="match status" value="1"/>
</dbReference>
<dbReference type="AlphaFoldDB" id="A0A0N5B5N5"/>
<reference evidence="3" key="1">
    <citation type="submission" date="2017-02" db="UniProtKB">
        <authorList>
            <consortium name="WormBaseParasite"/>
        </authorList>
    </citation>
    <scope>IDENTIFICATION</scope>
</reference>
<name>A0A0N5B5N5_STREA</name>
<keyword evidence="1" id="KW-0732">Signal</keyword>
<proteinExistence type="predicted"/>
<feature type="chain" id="PRO_5005893776" evidence="1">
    <location>
        <begin position="29"/>
        <end position="379"/>
    </location>
</feature>
<evidence type="ECO:0000256" key="1">
    <source>
        <dbReference type="SAM" id="SignalP"/>
    </source>
</evidence>
<dbReference type="InterPro" id="IPR004988">
    <property type="entry name" value="DUF273"/>
</dbReference>
<feature type="signal peptide" evidence="1">
    <location>
        <begin position="1"/>
        <end position="28"/>
    </location>
</feature>
<dbReference type="SUPFAM" id="SSF53448">
    <property type="entry name" value="Nucleotide-diphospho-sugar transferases"/>
    <property type="match status" value="1"/>
</dbReference>
<dbReference type="PANTHER" id="PTHR31562">
    <property type="entry name" value="PROTEIN CBG18972"/>
    <property type="match status" value="1"/>
</dbReference>
<organism evidence="2 3">
    <name type="scientific">Strongyloides papillosus</name>
    <name type="common">Intestinal threadworm</name>
    <dbReference type="NCBI Taxonomy" id="174720"/>
    <lineage>
        <taxon>Eukaryota</taxon>
        <taxon>Metazoa</taxon>
        <taxon>Ecdysozoa</taxon>
        <taxon>Nematoda</taxon>
        <taxon>Chromadorea</taxon>
        <taxon>Rhabditida</taxon>
        <taxon>Tylenchina</taxon>
        <taxon>Panagrolaimomorpha</taxon>
        <taxon>Strongyloidoidea</taxon>
        <taxon>Strongyloididae</taxon>
        <taxon>Strongyloides</taxon>
    </lineage>
</organism>
<evidence type="ECO:0000313" key="2">
    <source>
        <dbReference type="Proteomes" id="UP000046392"/>
    </source>
</evidence>
<dbReference type="Pfam" id="PF03314">
    <property type="entry name" value="DUF273"/>
    <property type="match status" value="1"/>
</dbReference>
<dbReference type="Proteomes" id="UP000046392">
    <property type="component" value="Unplaced"/>
</dbReference>
<dbReference type="PANTHER" id="PTHR31562:SF4">
    <property type="entry name" value="DUF268 DOMAIN-CONTAINING PROTEIN-RELATED"/>
    <property type="match status" value="1"/>
</dbReference>
<protein>
    <submittedName>
        <fullName evidence="3">Nucleotid_trans domain-containing protein</fullName>
    </submittedName>
</protein>
<dbReference type="WBParaSite" id="SPAL_0000138000.1">
    <property type="protein sequence ID" value="SPAL_0000138000.1"/>
    <property type="gene ID" value="SPAL_0000138000"/>
</dbReference>
<dbReference type="InterPro" id="IPR029044">
    <property type="entry name" value="Nucleotide-diphossugar_trans"/>
</dbReference>
<evidence type="ECO:0000313" key="3">
    <source>
        <dbReference type="WBParaSite" id="SPAL_0000138000.1"/>
    </source>
</evidence>
<accession>A0A0N5B5N5</accession>